<dbReference type="SUPFAM" id="SSF53756">
    <property type="entry name" value="UDP-Glycosyltransferase/glycogen phosphorylase"/>
    <property type="match status" value="1"/>
</dbReference>
<dbReference type="GO" id="GO:0016757">
    <property type="term" value="F:glycosyltransferase activity"/>
    <property type="evidence" value="ECO:0007669"/>
    <property type="project" value="InterPro"/>
</dbReference>
<dbReference type="PANTHER" id="PTHR46401">
    <property type="entry name" value="GLYCOSYLTRANSFERASE WBBK-RELATED"/>
    <property type="match status" value="1"/>
</dbReference>
<name>A0A6L5XN01_9BACT</name>
<feature type="domain" description="Glycosyl transferase family 1" evidence="2">
    <location>
        <begin position="216"/>
        <end position="388"/>
    </location>
</feature>
<dbReference type="EMBL" id="VUMH01000012">
    <property type="protein sequence ID" value="MSS28588.1"/>
    <property type="molecule type" value="Genomic_DNA"/>
</dbReference>
<dbReference type="CDD" id="cd03818">
    <property type="entry name" value="GT4_ExpC-like"/>
    <property type="match status" value="1"/>
</dbReference>
<evidence type="ECO:0000259" key="2">
    <source>
        <dbReference type="Pfam" id="PF00534"/>
    </source>
</evidence>
<keyword evidence="5" id="KW-1185">Reference proteome</keyword>
<dbReference type="Pfam" id="PF00534">
    <property type="entry name" value="Glycos_transf_1"/>
    <property type="match status" value="1"/>
</dbReference>
<protein>
    <submittedName>
        <fullName evidence="4">Glycosyltransferase</fullName>
    </submittedName>
</protein>
<organism evidence="4 5">
    <name type="scientific">Desulfovibrio porci</name>
    <dbReference type="NCBI Taxonomy" id="2605782"/>
    <lineage>
        <taxon>Bacteria</taxon>
        <taxon>Pseudomonadati</taxon>
        <taxon>Thermodesulfobacteriota</taxon>
        <taxon>Desulfovibrionia</taxon>
        <taxon>Desulfovibrionales</taxon>
        <taxon>Desulfovibrionaceae</taxon>
        <taxon>Desulfovibrio</taxon>
    </lineage>
</organism>
<dbReference type="PANTHER" id="PTHR46401:SF2">
    <property type="entry name" value="GLYCOSYLTRANSFERASE WBBK-RELATED"/>
    <property type="match status" value="1"/>
</dbReference>
<accession>A0A6L5XN01</accession>
<keyword evidence="1 4" id="KW-0808">Transferase</keyword>
<evidence type="ECO:0000259" key="3">
    <source>
        <dbReference type="Pfam" id="PF12000"/>
    </source>
</evidence>
<dbReference type="InterPro" id="IPR022623">
    <property type="entry name" value="Glyco_trans_4"/>
</dbReference>
<dbReference type="Proteomes" id="UP000477488">
    <property type="component" value="Unassembled WGS sequence"/>
</dbReference>
<evidence type="ECO:0000313" key="4">
    <source>
        <dbReference type="EMBL" id="MSS28588.1"/>
    </source>
</evidence>
<feature type="domain" description="Glycosyl transferase family 4" evidence="3">
    <location>
        <begin position="30"/>
        <end position="198"/>
    </location>
</feature>
<gene>
    <name evidence="4" type="ORF">FYJ44_11220</name>
</gene>
<dbReference type="Gene3D" id="3.40.50.2000">
    <property type="entry name" value="Glycogen Phosphorylase B"/>
    <property type="match status" value="2"/>
</dbReference>
<evidence type="ECO:0000256" key="1">
    <source>
        <dbReference type="ARBA" id="ARBA00022679"/>
    </source>
</evidence>
<dbReference type="GO" id="GO:0009103">
    <property type="term" value="P:lipopolysaccharide biosynthetic process"/>
    <property type="evidence" value="ECO:0007669"/>
    <property type="project" value="TreeGrafter"/>
</dbReference>
<dbReference type="InterPro" id="IPR001296">
    <property type="entry name" value="Glyco_trans_1"/>
</dbReference>
<reference evidence="4 5" key="1">
    <citation type="submission" date="2019-09" db="EMBL/GenBank/DDBJ databases">
        <title>In-depth cultivation of the pig gut microbiome towards novel bacterial diversity and tailored functional studies.</title>
        <authorList>
            <person name="Wylensek D."/>
            <person name="Hitch T.C.A."/>
            <person name="Clavel T."/>
        </authorList>
    </citation>
    <scope>NUCLEOTIDE SEQUENCE [LARGE SCALE GENOMIC DNA]</scope>
    <source>
        <strain evidence="4 5">PG-178-WT-4</strain>
    </source>
</reference>
<dbReference type="Pfam" id="PF12000">
    <property type="entry name" value="Glyco_trans_4_3"/>
    <property type="match status" value="1"/>
</dbReference>
<proteinExistence type="predicted"/>
<evidence type="ECO:0000313" key="5">
    <source>
        <dbReference type="Proteomes" id="UP000477488"/>
    </source>
</evidence>
<comment type="caution">
    <text evidence="4">The sequence shown here is derived from an EMBL/GenBank/DDBJ whole genome shotgun (WGS) entry which is preliminary data.</text>
</comment>
<sequence length="412" mass="46248">MGDSMRLLFIHQNFPGQYRHLVHHFGSQKGHEIACVGESQNLLRWEGLPGVRVHGYSVQEKKDAGHPYALGFENSLRRGQAVAVTCTEIKKSGFVPDVICVHSGWGEGLFLKDVFPDAKILMYCEFYYNAEGSDFNFERKKRPTLDELFFLRTRNATQCLSFMQADAGISPTVWQKSQYPDIISQKITVLHEGVDTARFQPDNKAVITLSQSGLALRPGDKVVTFVNRNLEPYRGFRTFLHSIPLLQQKHPDAQILIVGADGRGYGAPAPKGTTYRKMYMNEIKEKADIRKIHFLGHVPHGILRQLYQVSAAHVYLTFPFVLSWSMLEAMSCQCLVIGSKTPPVQEVLKDGENGLLVDFFSPEQVAGAVCEALDGSDRIAGIRERARKTIVDKYDLRSVSLPQYDNLLASLA</sequence>
<dbReference type="AlphaFoldDB" id="A0A6L5XN01"/>